<comment type="caution">
    <text evidence="7">The sequence shown here is derived from an EMBL/GenBank/DDBJ whole genome shotgun (WGS) entry which is preliminary data.</text>
</comment>
<accession>X1V5D0</accession>
<dbReference type="EMBL" id="BARW01021144">
    <property type="protein sequence ID" value="GAI99844.1"/>
    <property type="molecule type" value="Genomic_DNA"/>
</dbReference>
<sequence length="189" mass="21213">MQEIKLNNIEKQKRWEWESIQAKLFRVNVKSLSLTQYQQAGATFINEAKNILITIIAATSVIYGDMTLGMMLAVQYIIGQLNSPLNQMIGFFHRTQDARISLERLGEIHLKEDEESPDEPRIGILPRIRSLTVLGLSFQYEGPHSPLVLKNVEFEIPESKVTAVVGVSGSGKTTLVKLLLGFYPPTKGE</sequence>
<reference evidence="7" key="1">
    <citation type="journal article" date="2014" name="Front. Microbiol.">
        <title>High frequency of phylogenetically diverse reductive dehalogenase-homologous genes in deep subseafloor sedimentary metagenomes.</title>
        <authorList>
            <person name="Kawai M."/>
            <person name="Futagami T."/>
            <person name="Toyoda A."/>
            <person name="Takaki Y."/>
            <person name="Nishi S."/>
            <person name="Hori S."/>
            <person name="Arai W."/>
            <person name="Tsubouchi T."/>
            <person name="Morono Y."/>
            <person name="Uchiyama I."/>
            <person name="Ito T."/>
            <person name="Fujiyama A."/>
            <person name="Inagaki F."/>
            <person name="Takami H."/>
        </authorList>
    </citation>
    <scope>NUCLEOTIDE SEQUENCE</scope>
    <source>
        <strain evidence="7">Expedition CK06-06</strain>
    </source>
</reference>
<dbReference type="Gene3D" id="3.40.50.300">
    <property type="entry name" value="P-loop containing nucleotide triphosphate hydrolases"/>
    <property type="match status" value="1"/>
</dbReference>
<gene>
    <name evidence="7" type="ORF">S12H4_35572</name>
</gene>
<dbReference type="InterPro" id="IPR036640">
    <property type="entry name" value="ABC1_TM_sf"/>
</dbReference>
<evidence type="ECO:0000259" key="6">
    <source>
        <dbReference type="PROSITE" id="PS50929"/>
    </source>
</evidence>
<dbReference type="SUPFAM" id="SSF90123">
    <property type="entry name" value="ABC transporter transmembrane region"/>
    <property type="match status" value="1"/>
</dbReference>
<name>X1V5D0_9ZZZZ</name>
<dbReference type="GO" id="GO:0016887">
    <property type="term" value="F:ATP hydrolysis activity"/>
    <property type="evidence" value="ECO:0007669"/>
    <property type="project" value="InterPro"/>
</dbReference>
<dbReference type="Gene3D" id="1.20.1560.10">
    <property type="entry name" value="ABC transporter type 1, transmembrane domain"/>
    <property type="match status" value="1"/>
</dbReference>
<keyword evidence="4 5" id="KW-0472">Membrane</keyword>
<dbReference type="GO" id="GO:0005524">
    <property type="term" value="F:ATP binding"/>
    <property type="evidence" value="ECO:0007669"/>
    <property type="project" value="InterPro"/>
</dbReference>
<evidence type="ECO:0000256" key="3">
    <source>
        <dbReference type="ARBA" id="ARBA00022989"/>
    </source>
</evidence>
<dbReference type="InterPro" id="IPR027417">
    <property type="entry name" value="P-loop_NTPase"/>
</dbReference>
<dbReference type="PROSITE" id="PS50929">
    <property type="entry name" value="ABC_TM1F"/>
    <property type="match status" value="1"/>
</dbReference>
<dbReference type="GO" id="GO:0016020">
    <property type="term" value="C:membrane"/>
    <property type="evidence" value="ECO:0007669"/>
    <property type="project" value="UniProtKB-SubCell"/>
</dbReference>
<proteinExistence type="predicted"/>
<dbReference type="InterPro" id="IPR003439">
    <property type="entry name" value="ABC_transporter-like_ATP-bd"/>
</dbReference>
<dbReference type="PANTHER" id="PTHR24221:SF654">
    <property type="entry name" value="ATP-BINDING CASSETTE SUB-FAMILY B MEMBER 6"/>
    <property type="match status" value="1"/>
</dbReference>
<dbReference type="SUPFAM" id="SSF52540">
    <property type="entry name" value="P-loop containing nucleoside triphosphate hydrolases"/>
    <property type="match status" value="1"/>
</dbReference>
<feature type="non-terminal residue" evidence="7">
    <location>
        <position position="189"/>
    </location>
</feature>
<evidence type="ECO:0000256" key="1">
    <source>
        <dbReference type="ARBA" id="ARBA00004141"/>
    </source>
</evidence>
<comment type="subcellular location">
    <subcellularLocation>
        <location evidence="1">Membrane</location>
        <topology evidence="1">Multi-pass membrane protein</topology>
    </subcellularLocation>
</comment>
<dbReference type="AlphaFoldDB" id="X1V5D0"/>
<evidence type="ECO:0000256" key="5">
    <source>
        <dbReference type="SAM" id="Phobius"/>
    </source>
</evidence>
<dbReference type="InterPro" id="IPR011527">
    <property type="entry name" value="ABC1_TM_dom"/>
</dbReference>
<feature type="transmembrane region" description="Helical" evidence="5">
    <location>
        <begin position="51"/>
        <end position="78"/>
    </location>
</feature>
<keyword evidence="2 5" id="KW-0812">Transmembrane</keyword>
<organism evidence="7">
    <name type="scientific">marine sediment metagenome</name>
    <dbReference type="NCBI Taxonomy" id="412755"/>
    <lineage>
        <taxon>unclassified sequences</taxon>
        <taxon>metagenomes</taxon>
        <taxon>ecological metagenomes</taxon>
    </lineage>
</organism>
<dbReference type="InterPro" id="IPR039421">
    <property type="entry name" value="Type_1_exporter"/>
</dbReference>
<feature type="domain" description="ABC transmembrane type-1" evidence="6">
    <location>
        <begin position="1"/>
        <end position="97"/>
    </location>
</feature>
<keyword evidence="3 5" id="KW-1133">Transmembrane helix</keyword>
<dbReference type="PANTHER" id="PTHR24221">
    <property type="entry name" value="ATP-BINDING CASSETTE SUB-FAMILY B"/>
    <property type="match status" value="1"/>
</dbReference>
<protein>
    <recommendedName>
        <fullName evidence="6">ABC transmembrane type-1 domain-containing protein</fullName>
    </recommendedName>
</protein>
<dbReference type="GO" id="GO:0140359">
    <property type="term" value="F:ABC-type transporter activity"/>
    <property type="evidence" value="ECO:0007669"/>
    <property type="project" value="InterPro"/>
</dbReference>
<evidence type="ECO:0000313" key="7">
    <source>
        <dbReference type="EMBL" id="GAI99844.1"/>
    </source>
</evidence>
<evidence type="ECO:0000256" key="2">
    <source>
        <dbReference type="ARBA" id="ARBA00022692"/>
    </source>
</evidence>
<dbReference type="GO" id="GO:0034040">
    <property type="term" value="F:ATPase-coupled lipid transmembrane transporter activity"/>
    <property type="evidence" value="ECO:0007669"/>
    <property type="project" value="TreeGrafter"/>
</dbReference>
<evidence type="ECO:0000256" key="4">
    <source>
        <dbReference type="ARBA" id="ARBA00023136"/>
    </source>
</evidence>
<dbReference type="Pfam" id="PF00005">
    <property type="entry name" value="ABC_tran"/>
    <property type="match status" value="1"/>
</dbReference>